<evidence type="ECO:0000259" key="9">
    <source>
        <dbReference type="PROSITE" id="PS50850"/>
    </source>
</evidence>
<protein>
    <recommendedName>
        <fullName evidence="9">Major facilitator superfamily (MFS) profile domain-containing protein</fullName>
    </recommendedName>
</protein>
<dbReference type="InterPro" id="IPR005829">
    <property type="entry name" value="Sugar_transporter_CS"/>
</dbReference>
<dbReference type="OrthoDB" id="8120565at2759"/>
<evidence type="ECO:0000256" key="6">
    <source>
        <dbReference type="ARBA" id="ARBA00023136"/>
    </source>
</evidence>
<evidence type="ECO:0000313" key="11">
    <source>
        <dbReference type="Proteomes" id="UP001140453"/>
    </source>
</evidence>
<dbReference type="InterPro" id="IPR036259">
    <property type="entry name" value="MFS_trans_sf"/>
</dbReference>
<dbReference type="PROSITE" id="PS50850">
    <property type="entry name" value="MFS"/>
    <property type="match status" value="1"/>
</dbReference>
<keyword evidence="6 8" id="KW-0472">Membrane</keyword>
<dbReference type="PANTHER" id="PTHR48022:SF12">
    <property type="entry name" value="MAJOR FACILITATOR SUPERFAMILY (MFS) PROFILE DOMAIN-CONTAINING PROTEIN"/>
    <property type="match status" value="1"/>
</dbReference>
<evidence type="ECO:0000256" key="5">
    <source>
        <dbReference type="ARBA" id="ARBA00022989"/>
    </source>
</evidence>
<dbReference type="InterPro" id="IPR003663">
    <property type="entry name" value="Sugar/inositol_transpt"/>
</dbReference>
<feature type="transmembrane region" description="Helical" evidence="8">
    <location>
        <begin position="359"/>
        <end position="384"/>
    </location>
</feature>
<feature type="transmembrane region" description="Helical" evidence="8">
    <location>
        <begin position="32"/>
        <end position="49"/>
    </location>
</feature>
<dbReference type="PRINTS" id="PR00171">
    <property type="entry name" value="SUGRTRNSPORT"/>
</dbReference>
<dbReference type="SUPFAM" id="SSF103473">
    <property type="entry name" value="MFS general substrate transporter"/>
    <property type="match status" value="1"/>
</dbReference>
<dbReference type="PROSITE" id="PS00216">
    <property type="entry name" value="SUGAR_TRANSPORT_1"/>
    <property type="match status" value="1"/>
</dbReference>
<dbReference type="PANTHER" id="PTHR48022">
    <property type="entry name" value="PLASTIDIC GLUCOSE TRANSPORTER 4"/>
    <property type="match status" value="1"/>
</dbReference>
<gene>
    <name evidence="10" type="ORF">N0V93_004425</name>
</gene>
<accession>A0A9W8YSK2</accession>
<name>A0A9W8YSK2_9PEZI</name>
<dbReference type="PROSITE" id="PS00217">
    <property type="entry name" value="SUGAR_TRANSPORT_2"/>
    <property type="match status" value="1"/>
</dbReference>
<dbReference type="EMBL" id="JAPEVB010000003">
    <property type="protein sequence ID" value="KAJ4390826.1"/>
    <property type="molecule type" value="Genomic_DNA"/>
</dbReference>
<keyword evidence="3 7" id="KW-0813">Transport</keyword>
<evidence type="ECO:0000256" key="1">
    <source>
        <dbReference type="ARBA" id="ARBA00004141"/>
    </source>
</evidence>
<evidence type="ECO:0000313" key="10">
    <source>
        <dbReference type="EMBL" id="KAJ4390826.1"/>
    </source>
</evidence>
<feature type="transmembrane region" description="Helical" evidence="8">
    <location>
        <begin position="105"/>
        <end position="124"/>
    </location>
</feature>
<feature type="transmembrane region" description="Helical" evidence="8">
    <location>
        <begin position="163"/>
        <end position="182"/>
    </location>
</feature>
<dbReference type="Gene3D" id="1.20.1250.20">
    <property type="entry name" value="MFS general substrate transporter like domains"/>
    <property type="match status" value="2"/>
</dbReference>
<feature type="transmembrane region" description="Helical" evidence="8">
    <location>
        <begin position="325"/>
        <end position="347"/>
    </location>
</feature>
<dbReference type="GO" id="GO:0005351">
    <property type="term" value="F:carbohydrate:proton symporter activity"/>
    <property type="evidence" value="ECO:0007669"/>
    <property type="project" value="TreeGrafter"/>
</dbReference>
<keyword evidence="11" id="KW-1185">Reference proteome</keyword>
<keyword evidence="4 8" id="KW-0812">Transmembrane</keyword>
<dbReference type="InterPro" id="IPR020846">
    <property type="entry name" value="MFS_dom"/>
</dbReference>
<evidence type="ECO:0000256" key="7">
    <source>
        <dbReference type="RuleBase" id="RU003346"/>
    </source>
</evidence>
<evidence type="ECO:0000256" key="4">
    <source>
        <dbReference type="ARBA" id="ARBA00022692"/>
    </source>
</evidence>
<feature type="transmembrane region" description="Helical" evidence="8">
    <location>
        <begin position="426"/>
        <end position="453"/>
    </location>
</feature>
<dbReference type="AlphaFoldDB" id="A0A9W8YSK2"/>
<comment type="similarity">
    <text evidence="2 7">Belongs to the major facilitator superfamily. Sugar transporter (TC 2.A.1.1) family.</text>
</comment>
<evidence type="ECO:0000256" key="2">
    <source>
        <dbReference type="ARBA" id="ARBA00010992"/>
    </source>
</evidence>
<dbReference type="InterPro" id="IPR005828">
    <property type="entry name" value="MFS_sugar_transport-like"/>
</dbReference>
<comment type="subcellular location">
    <subcellularLocation>
        <location evidence="1">Membrane</location>
        <topology evidence="1">Multi-pass membrane protein</topology>
    </subcellularLocation>
</comment>
<dbReference type="InterPro" id="IPR050360">
    <property type="entry name" value="MFS_Sugar_Transporters"/>
</dbReference>
<feature type="transmembrane region" description="Helical" evidence="8">
    <location>
        <begin position="465"/>
        <end position="483"/>
    </location>
</feature>
<feature type="domain" description="Major facilitator superfamily (MFS) profile" evidence="9">
    <location>
        <begin position="36"/>
        <end position="520"/>
    </location>
</feature>
<feature type="transmembrane region" description="Helical" evidence="8">
    <location>
        <begin position="391"/>
        <end position="414"/>
    </location>
</feature>
<dbReference type="Pfam" id="PF00083">
    <property type="entry name" value="Sugar_tr"/>
    <property type="match status" value="1"/>
</dbReference>
<evidence type="ECO:0000256" key="8">
    <source>
        <dbReference type="SAM" id="Phobius"/>
    </source>
</evidence>
<comment type="caution">
    <text evidence="10">The sequence shown here is derived from an EMBL/GenBank/DDBJ whole genome shotgun (WGS) entry which is preliminary data.</text>
</comment>
<dbReference type="GO" id="GO:0016020">
    <property type="term" value="C:membrane"/>
    <property type="evidence" value="ECO:0007669"/>
    <property type="project" value="UniProtKB-SubCell"/>
</dbReference>
<dbReference type="Proteomes" id="UP001140453">
    <property type="component" value="Unassembled WGS sequence"/>
</dbReference>
<feature type="transmembrane region" description="Helical" evidence="8">
    <location>
        <begin position="75"/>
        <end position="98"/>
    </location>
</feature>
<feature type="transmembrane region" description="Helical" evidence="8">
    <location>
        <begin position="232"/>
        <end position="249"/>
    </location>
</feature>
<reference evidence="10" key="1">
    <citation type="submission" date="2022-10" db="EMBL/GenBank/DDBJ databases">
        <title>Tapping the CABI collections for fungal endophytes: first genome assemblies for Collariella, Neodidymelliopsis, Ascochyta clinopodiicola, Didymella pomorum, Didymosphaeria variabile, Neocosmospora piperis and Neocucurbitaria cava.</title>
        <authorList>
            <person name="Hill R."/>
        </authorList>
    </citation>
    <scope>NUCLEOTIDE SEQUENCE</scope>
    <source>
        <strain evidence="10">IMI 355082</strain>
    </source>
</reference>
<evidence type="ECO:0000256" key="3">
    <source>
        <dbReference type="ARBA" id="ARBA00022448"/>
    </source>
</evidence>
<organism evidence="10 11">
    <name type="scientific">Gnomoniopsis smithogilvyi</name>
    <dbReference type="NCBI Taxonomy" id="1191159"/>
    <lineage>
        <taxon>Eukaryota</taxon>
        <taxon>Fungi</taxon>
        <taxon>Dikarya</taxon>
        <taxon>Ascomycota</taxon>
        <taxon>Pezizomycotina</taxon>
        <taxon>Sordariomycetes</taxon>
        <taxon>Sordariomycetidae</taxon>
        <taxon>Diaporthales</taxon>
        <taxon>Gnomoniaceae</taxon>
        <taxon>Gnomoniopsis</taxon>
    </lineage>
</organism>
<feature type="transmembrane region" description="Helical" evidence="8">
    <location>
        <begin position="130"/>
        <end position="151"/>
    </location>
</feature>
<feature type="transmembrane region" description="Helical" evidence="8">
    <location>
        <begin position="495"/>
        <end position="516"/>
    </location>
</feature>
<proteinExistence type="inferred from homology"/>
<sequence>MGATGAVTSQSAVGRLAAEKQHGIVGMLKNPYVSLTCCFAALGCIMYGYDQGVMSPILVMENFQAQFPDLQGDTIQGWLVASLELGAWFGALFCGYTADAISRKYSMNLAAIIFTIGTCLQCAAKTSGMLFAGRIVGGVGIGMFSMVIPLYQAEIAPPELRGGLVSLQQLSITIGTTVAFFLDYGFHFIGGTECKPYNVPEADWYIDGDFNYEAANGHLCSGQKDIDWRFPIAFQMLFAWILFVGMFFLPHSPRWLAMKHREEDCIAALSKLRRLPAEDPVLQAEFLEIKAAVMFDEEVEGELKAQGGFLSTWKPLFAKNMQKRVWIGIWLMIFQQFTGINSVLYYAPQIFESFGLTSTTVTLLATGVTGIFQILFTIPSVLFLDKFGRKHFLICGAIGMMICHAIVAGIEGSFLDAWADGLDTGAGWACVVFIWIFAINFAYSWGPVTWVLAQEIFPNSMRSKGVAVTASTNWMFNFVIGLTTKDMLSDHGMSYGTYIFFACFCGGGALFVWKFVPETKDKTLEELDMYFGADSNSIAQADRIRMDRIYESLGLAGIERPEDLREKDHAAVQHHDVEENSSL</sequence>
<keyword evidence="5 8" id="KW-1133">Transmembrane helix</keyword>
<dbReference type="NCBIfam" id="TIGR00879">
    <property type="entry name" value="SP"/>
    <property type="match status" value="1"/>
</dbReference>